<feature type="transmembrane region" description="Helical" evidence="7">
    <location>
        <begin position="154"/>
        <end position="172"/>
    </location>
</feature>
<feature type="region of interest" description="Disordered" evidence="6">
    <location>
        <begin position="546"/>
        <end position="583"/>
    </location>
</feature>
<evidence type="ECO:0000256" key="3">
    <source>
        <dbReference type="ARBA" id="ARBA00022692"/>
    </source>
</evidence>
<comment type="caution">
    <text evidence="9">The sequence shown here is derived from an EMBL/GenBank/DDBJ whole genome shotgun (WGS) entry which is preliminary data.</text>
</comment>
<dbReference type="PANTHER" id="PTHR23501">
    <property type="entry name" value="MAJOR FACILITATOR SUPERFAMILY"/>
    <property type="match status" value="1"/>
</dbReference>
<feature type="transmembrane region" description="Helical" evidence="7">
    <location>
        <begin position="51"/>
        <end position="70"/>
    </location>
</feature>
<reference evidence="9" key="1">
    <citation type="submission" date="2022-11" db="EMBL/GenBank/DDBJ databases">
        <authorList>
            <person name="Scott C."/>
            <person name="Bruce N."/>
        </authorList>
    </citation>
    <scope>NUCLEOTIDE SEQUENCE</scope>
</reference>
<evidence type="ECO:0000256" key="7">
    <source>
        <dbReference type="SAM" id="Phobius"/>
    </source>
</evidence>
<sequence>MGPFKLTKFFTPKSRVVHKENDMGDSSSSIKDFSSQENVQEKEGLVAETPFRTVLLVVAAILPTMIVVSLDRIIMATATPKITDELNSIRDIGWYGSAYQLASCSTQLFFSRLYQYFDNKILFLISVLLFEAGSILCATASVSAAVIAGRVVSGLGSAGVMAGAIAIMIPLVPLHKRVFYQGIFASIFAISPLVGPLIGAPLPATSGSPGVGVSGSTCPWAVSASSSSSSSASRPPGAPRAPFTFRCLDPVGTALFVPSIVCLLLALEWGGTTHPWSSPRIVALLVLFGILLIAWYLSQHFGKEHATAPPRILLQRSVAAGVLFTICFGGIMLSFHYYIAIWLQAVRGLSPVESGIRTLPFVVAFVCVSILTGATVKFVGHYAQFPIACACCMAVAMGLVTTLRVDTEEAPLTGFLIFLGAGMGLGAQIPSIAAQTVLTSPDDSMGSSLMIFGQNLGSAIFLSVSQNVFLRSLISNMSGVVPGAGAQILAGIGSTSLRETVPARLLPAALEAYSASIVATMRVPLGIACVSIIPALAFEWRSVKRREKKKEEEEADEKVVSSEEGPGAEKGLWAVERKRDVGV</sequence>
<dbReference type="Gene3D" id="1.20.1250.20">
    <property type="entry name" value="MFS general substrate transporter like domains"/>
    <property type="match status" value="1"/>
</dbReference>
<evidence type="ECO:0000313" key="9">
    <source>
        <dbReference type="EMBL" id="CAI4215524.1"/>
    </source>
</evidence>
<dbReference type="GO" id="GO:0022857">
    <property type="term" value="F:transmembrane transporter activity"/>
    <property type="evidence" value="ECO:0007669"/>
    <property type="project" value="InterPro"/>
</dbReference>
<dbReference type="OrthoDB" id="10021397at2759"/>
<evidence type="ECO:0000259" key="8">
    <source>
        <dbReference type="PROSITE" id="PS50850"/>
    </source>
</evidence>
<dbReference type="Pfam" id="PF07690">
    <property type="entry name" value="MFS_1"/>
    <property type="match status" value="2"/>
</dbReference>
<evidence type="ECO:0000313" key="10">
    <source>
        <dbReference type="Proteomes" id="UP000838763"/>
    </source>
</evidence>
<dbReference type="GO" id="GO:0005886">
    <property type="term" value="C:plasma membrane"/>
    <property type="evidence" value="ECO:0007669"/>
    <property type="project" value="TreeGrafter"/>
</dbReference>
<evidence type="ECO:0000256" key="1">
    <source>
        <dbReference type="ARBA" id="ARBA00004141"/>
    </source>
</evidence>
<proteinExistence type="predicted"/>
<dbReference type="InterPro" id="IPR036259">
    <property type="entry name" value="MFS_trans_sf"/>
</dbReference>
<evidence type="ECO:0000256" key="2">
    <source>
        <dbReference type="ARBA" id="ARBA00022448"/>
    </source>
</evidence>
<gene>
    <name evidence="9" type="ORF">PPNO1_LOCUS5234</name>
</gene>
<dbReference type="Gene3D" id="1.20.1720.10">
    <property type="entry name" value="Multidrug resistance protein D"/>
    <property type="match status" value="1"/>
</dbReference>
<feature type="transmembrane region" description="Helical" evidence="7">
    <location>
        <begin position="355"/>
        <end position="376"/>
    </location>
</feature>
<feature type="transmembrane region" description="Helical" evidence="7">
    <location>
        <begin position="179"/>
        <end position="199"/>
    </location>
</feature>
<keyword evidence="10" id="KW-1185">Reference proteome</keyword>
<feature type="transmembrane region" description="Helical" evidence="7">
    <location>
        <begin position="281"/>
        <end position="298"/>
    </location>
</feature>
<comment type="subcellular location">
    <subcellularLocation>
        <location evidence="1">Membrane</location>
        <topology evidence="1">Multi-pass membrane protein</topology>
    </subcellularLocation>
</comment>
<feature type="transmembrane region" description="Helical" evidence="7">
    <location>
        <begin position="512"/>
        <end position="538"/>
    </location>
</feature>
<feature type="transmembrane region" description="Helical" evidence="7">
    <location>
        <begin position="382"/>
        <end position="400"/>
    </location>
</feature>
<dbReference type="InterPro" id="IPR020846">
    <property type="entry name" value="MFS_dom"/>
</dbReference>
<protein>
    <recommendedName>
        <fullName evidence="8">Major facilitator superfamily (MFS) profile domain-containing protein</fullName>
    </recommendedName>
</protein>
<feature type="transmembrane region" description="Helical" evidence="7">
    <location>
        <begin position="318"/>
        <end position="343"/>
    </location>
</feature>
<dbReference type="EMBL" id="CALLCH030000012">
    <property type="protein sequence ID" value="CAI4215524.1"/>
    <property type="molecule type" value="Genomic_DNA"/>
</dbReference>
<keyword evidence="2" id="KW-0813">Transport</keyword>
<feature type="domain" description="Major facilitator superfamily (MFS) profile" evidence="8">
    <location>
        <begin position="57"/>
        <end position="526"/>
    </location>
</feature>
<keyword evidence="5 7" id="KW-0472">Membrane</keyword>
<dbReference type="PROSITE" id="PS50850">
    <property type="entry name" value="MFS"/>
    <property type="match status" value="1"/>
</dbReference>
<keyword evidence="4 7" id="KW-1133">Transmembrane helix</keyword>
<evidence type="ECO:0000256" key="4">
    <source>
        <dbReference type="ARBA" id="ARBA00022989"/>
    </source>
</evidence>
<keyword evidence="3 7" id="KW-0812">Transmembrane</keyword>
<dbReference type="Proteomes" id="UP000838763">
    <property type="component" value="Unassembled WGS sequence"/>
</dbReference>
<dbReference type="PANTHER" id="PTHR23501:SF201">
    <property type="entry name" value="MFS AFLATOXIN EFFLUX PUMP"/>
    <property type="match status" value="1"/>
</dbReference>
<dbReference type="AlphaFoldDB" id="A0A9P1H407"/>
<feature type="transmembrane region" description="Helical" evidence="7">
    <location>
        <begin position="251"/>
        <end position="269"/>
    </location>
</feature>
<dbReference type="SUPFAM" id="SSF103473">
    <property type="entry name" value="MFS general substrate transporter"/>
    <property type="match status" value="1"/>
</dbReference>
<evidence type="ECO:0000256" key="5">
    <source>
        <dbReference type="ARBA" id="ARBA00023136"/>
    </source>
</evidence>
<feature type="transmembrane region" description="Helical" evidence="7">
    <location>
        <begin position="412"/>
        <end position="433"/>
    </location>
</feature>
<feature type="transmembrane region" description="Helical" evidence="7">
    <location>
        <begin position="121"/>
        <end position="148"/>
    </location>
</feature>
<organism evidence="9 10">
    <name type="scientific">Parascedosporium putredinis</name>
    <dbReference type="NCBI Taxonomy" id="1442378"/>
    <lineage>
        <taxon>Eukaryota</taxon>
        <taxon>Fungi</taxon>
        <taxon>Dikarya</taxon>
        <taxon>Ascomycota</taxon>
        <taxon>Pezizomycotina</taxon>
        <taxon>Sordariomycetes</taxon>
        <taxon>Hypocreomycetidae</taxon>
        <taxon>Microascales</taxon>
        <taxon>Microascaceae</taxon>
        <taxon>Parascedosporium</taxon>
    </lineage>
</organism>
<dbReference type="InterPro" id="IPR011701">
    <property type="entry name" value="MFS"/>
</dbReference>
<dbReference type="FunFam" id="1.20.1250.20:FF:000196">
    <property type="entry name" value="MFS toxin efflux pump (AflT)"/>
    <property type="match status" value="1"/>
</dbReference>
<feature type="compositionally biased region" description="Basic and acidic residues" evidence="6">
    <location>
        <begin position="549"/>
        <end position="561"/>
    </location>
</feature>
<evidence type="ECO:0000256" key="6">
    <source>
        <dbReference type="SAM" id="MobiDB-lite"/>
    </source>
</evidence>
<accession>A0A9P1H407</accession>
<name>A0A9P1H407_9PEZI</name>